<dbReference type="Pfam" id="PF18901">
    <property type="entry name" value="DUF5657"/>
    <property type="match status" value="1"/>
</dbReference>
<sequence>MNNLNFLGDTFLLVTKSGIIFFLFIYLVFAVVVVRQVKLMTETLKVGFETPIKTLALVHAIASLFVLVISFFIL</sequence>
<feature type="transmembrane region" description="Helical" evidence="1">
    <location>
        <begin position="12"/>
        <end position="34"/>
    </location>
</feature>
<evidence type="ECO:0000313" key="3">
    <source>
        <dbReference type="Proteomes" id="UP000177169"/>
    </source>
</evidence>
<protein>
    <submittedName>
        <fullName evidence="2">Uncharacterized protein</fullName>
    </submittedName>
</protein>
<proteinExistence type="predicted"/>
<accession>A0A1F7Z4F9</accession>
<keyword evidence="1" id="KW-1133">Transmembrane helix</keyword>
<evidence type="ECO:0000313" key="2">
    <source>
        <dbReference type="EMBL" id="OGM34526.1"/>
    </source>
</evidence>
<feature type="transmembrane region" description="Helical" evidence="1">
    <location>
        <begin position="55"/>
        <end position="73"/>
    </location>
</feature>
<name>A0A1F7Z4F9_9BACT</name>
<keyword evidence="1" id="KW-0812">Transmembrane</keyword>
<gene>
    <name evidence="2" type="ORF">A3D01_03225</name>
</gene>
<dbReference type="STRING" id="1802505.A3D01_03225"/>
<dbReference type="AlphaFoldDB" id="A0A1F7Z4F9"/>
<evidence type="ECO:0000256" key="1">
    <source>
        <dbReference type="SAM" id="Phobius"/>
    </source>
</evidence>
<keyword evidence="1" id="KW-0472">Membrane</keyword>
<dbReference type="EMBL" id="MGGR01000005">
    <property type="protein sequence ID" value="OGM34526.1"/>
    <property type="molecule type" value="Genomic_DNA"/>
</dbReference>
<reference evidence="2 3" key="1">
    <citation type="journal article" date="2016" name="Nat. Commun.">
        <title>Thousands of microbial genomes shed light on interconnected biogeochemical processes in an aquifer system.</title>
        <authorList>
            <person name="Anantharaman K."/>
            <person name="Brown C.T."/>
            <person name="Hug L.A."/>
            <person name="Sharon I."/>
            <person name="Castelle C.J."/>
            <person name="Probst A.J."/>
            <person name="Thomas B.C."/>
            <person name="Singh A."/>
            <person name="Wilkins M.J."/>
            <person name="Karaoz U."/>
            <person name="Brodie E.L."/>
            <person name="Williams K.H."/>
            <person name="Hubbard S.S."/>
            <person name="Banfield J.F."/>
        </authorList>
    </citation>
    <scope>NUCLEOTIDE SEQUENCE [LARGE SCALE GENOMIC DNA]</scope>
</reference>
<comment type="caution">
    <text evidence="2">The sequence shown here is derived from an EMBL/GenBank/DDBJ whole genome shotgun (WGS) entry which is preliminary data.</text>
</comment>
<dbReference type="Proteomes" id="UP000177169">
    <property type="component" value="Unassembled WGS sequence"/>
</dbReference>
<organism evidence="2 3">
    <name type="scientific">Candidatus Woesebacteria bacterium RIFCSPHIGHO2_02_FULL_39_13</name>
    <dbReference type="NCBI Taxonomy" id="1802505"/>
    <lineage>
        <taxon>Bacteria</taxon>
        <taxon>Candidatus Woeseibacteriota</taxon>
    </lineage>
</organism>
<dbReference type="InterPro" id="IPR043716">
    <property type="entry name" value="DUF5657"/>
</dbReference>